<name>A0A196SIB9_BLAHN</name>
<proteinExistence type="inferred from homology"/>
<evidence type="ECO:0000256" key="1">
    <source>
        <dbReference type="ARBA" id="ARBA00004123"/>
    </source>
</evidence>
<dbReference type="PROSITE" id="PS51152">
    <property type="entry name" value="NFYA_HAP2_2"/>
    <property type="match status" value="1"/>
</dbReference>
<keyword evidence="2 6" id="KW-0805">Transcription regulation</keyword>
<comment type="similarity">
    <text evidence="6">Belongs to the NFYA/HAP2 subunit family.</text>
</comment>
<keyword evidence="4 6" id="KW-0804">Transcription</keyword>
<dbReference type="GO" id="GO:0005634">
    <property type="term" value="C:nucleus"/>
    <property type="evidence" value="ECO:0007669"/>
    <property type="project" value="UniProtKB-SubCell"/>
</dbReference>
<dbReference type="Gene3D" id="6.10.250.2430">
    <property type="match status" value="1"/>
</dbReference>
<dbReference type="InterPro" id="IPR001289">
    <property type="entry name" value="NFYA"/>
</dbReference>
<comment type="caution">
    <text evidence="7">The sequence shown here is derived from an EMBL/GenBank/DDBJ whole genome shotgun (WGS) entry which is preliminary data.</text>
</comment>
<keyword evidence="3 6" id="KW-0238">DNA-binding</keyword>
<evidence type="ECO:0000256" key="3">
    <source>
        <dbReference type="ARBA" id="ARBA00023125"/>
    </source>
</evidence>
<dbReference type="GO" id="GO:0003677">
    <property type="term" value="F:DNA binding"/>
    <property type="evidence" value="ECO:0007669"/>
    <property type="project" value="UniProtKB-KW"/>
</dbReference>
<gene>
    <name evidence="7" type="ORF">AV274_2593</name>
</gene>
<dbReference type="PANTHER" id="PTHR12632">
    <property type="entry name" value="TRANSCRIPTION FACTOR NF-Y ALPHA-RELATED"/>
    <property type="match status" value="1"/>
</dbReference>
<dbReference type="GO" id="GO:0003700">
    <property type="term" value="F:DNA-binding transcription factor activity"/>
    <property type="evidence" value="ECO:0007669"/>
    <property type="project" value="UniProtKB-UniRule"/>
</dbReference>
<keyword evidence="8" id="KW-1185">Reference proteome</keyword>
<protein>
    <recommendedName>
        <fullName evidence="6">Nuclear transcription factor Y subunit</fullName>
    </recommendedName>
</protein>
<keyword evidence="5 6" id="KW-0539">Nucleus</keyword>
<dbReference type="STRING" id="478820.A0A196SIB9"/>
<dbReference type="EMBL" id="LXWW01000123">
    <property type="protein sequence ID" value="OAO15694.1"/>
    <property type="molecule type" value="Genomic_DNA"/>
</dbReference>
<evidence type="ECO:0000313" key="7">
    <source>
        <dbReference type="EMBL" id="OAO15694.1"/>
    </source>
</evidence>
<evidence type="ECO:0000256" key="6">
    <source>
        <dbReference type="RuleBase" id="RU367155"/>
    </source>
</evidence>
<evidence type="ECO:0000256" key="5">
    <source>
        <dbReference type="ARBA" id="ARBA00023242"/>
    </source>
</evidence>
<dbReference type="Pfam" id="PF02045">
    <property type="entry name" value="CBFB_NFYA"/>
    <property type="match status" value="1"/>
</dbReference>
<reference evidence="7 8" key="1">
    <citation type="submission" date="2016-05" db="EMBL/GenBank/DDBJ databases">
        <title>Nuclear genome of Blastocystis sp. subtype 1 NandII.</title>
        <authorList>
            <person name="Gentekaki E."/>
            <person name="Curtis B."/>
            <person name="Stairs C."/>
            <person name="Eme L."/>
            <person name="Herman E."/>
            <person name="Klimes V."/>
            <person name="Arias M.C."/>
            <person name="Elias M."/>
            <person name="Hilliou F."/>
            <person name="Klute M."/>
            <person name="Malik S.-B."/>
            <person name="Pightling A."/>
            <person name="Rachubinski R."/>
            <person name="Salas D."/>
            <person name="Schlacht A."/>
            <person name="Suga H."/>
            <person name="Archibald J."/>
            <person name="Ball S.G."/>
            <person name="Clark G."/>
            <person name="Dacks J."/>
            <person name="Van Der Giezen M."/>
            <person name="Tsaousis A."/>
            <person name="Roger A."/>
        </authorList>
    </citation>
    <scope>NUCLEOTIDE SEQUENCE [LARGE SCALE GENOMIC DNA]</scope>
    <source>
        <strain evidence="8">ATCC 50177 / NandII</strain>
    </source>
</reference>
<sequence length="272" mass="30816">MASNDENNQAVGVYTMDQPEQDLNRVMNSRVDQNYGGFINIPPVGQMQSSTQGYGLSTGYNTSQNFQSIYPRAPPQNDGTEEEPIFVNAKQYNRILLRRKARAKWESEHLISKRDKAYMHESRHEHAMRRIRGPNGRFLKKEEVEELIKRGEYTPPEPARRYATQQADKHRQPAYYPPISPMPISGIPTTTIPPVTEMMIPGQQPLPELSVSMNSMMPGSFHQIIPTSGAVLSKEVDVLENANDQSKPLTPLEKEADKIFPYYGQISGEQPL</sequence>
<evidence type="ECO:0000313" key="8">
    <source>
        <dbReference type="Proteomes" id="UP000078348"/>
    </source>
</evidence>
<comment type="function">
    <text evidence="6">Component of the sequence-specific heterotrimeric transcription factor (NF-Y) which specifically recognizes a 5'-CCAAT-3' box motif found in the promoters of its target genes.</text>
</comment>
<organism evidence="7 8">
    <name type="scientific">Blastocystis sp. subtype 1 (strain ATCC 50177 / NandII)</name>
    <dbReference type="NCBI Taxonomy" id="478820"/>
    <lineage>
        <taxon>Eukaryota</taxon>
        <taxon>Sar</taxon>
        <taxon>Stramenopiles</taxon>
        <taxon>Bigyra</taxon>
        <taxon>Opalozoa</taxon>
        <taxon>Opalinata</taxon>
        <taxon>Blastocystidae</taxon>
        <taxon>Blastocystis</taxon>
    </lineage>
</organism>
<evidence type="ECO:0000256" key="2">
    <source>
        <dbReference type="ARBA" id="ARBA00023015"/>
    </source>
</evidence>
<dbReference type="SMART" id="SM00521">
    <property type="entry name" value="CBF"/>
    <property type="match status" value="1"/>
</dbReference>
<dbReference type="AlphaFoldDB" id="A0A196SIB9"/>
<comment type="subcellular location">
    <subcellularLocation>
        <location evidence="1 6">Nucleus</location>
    </subcellularLocation>
</comment>
<dbReference type="PRINTS" id="PR00616">
    <property type="entry name" value="CCAATSUBUNTB"/>
</dbReference>
<dbReference type="OrthoDB" id="1097733at2759"/>
<evidence type="ECO:0000256" key="4">
    <source>
        <dbReference type="ARBA" id="ARBA00023163"/>
    </source>
</evidence>
<dbReference type="Proteomes" id="UP000078348">
    <property type="component" value="Unassembled WGS sequence"/>
</dbReference>
<accession>A0A196SIB9</accession>
<comment type="subunit">
    <text evidence="6">Heterotrimer.</text>
</comment>